<evidence type="ECO:0000256" key="3">
    <source>
        <dbReference type="PIRSR" id="PIRSR000137-1"/>
    </source>
</evidence>
<dbReference type="InterPro" id="IPR012132">
    <property type="entry name" value="GMC_OxRdtase"/>
</dbReference>
<evidence type="ECO:0000256" key="2">
    <source>
        <dbReference type="ARBA" id="ARBA00023180"/>
    </source>
</evidence>
<feature type="active site" description="Proton donor" evidence="3">
    <location>
        <position position="560"/>
    </location>
</feature>
<feature type="signal peptide" evidence="5">
    <location>
        <begin position="1"/>
        <end position="24"/>
    </location>
</feature>
<keyword evidence="4" id="KW-0285">Flavoprotein</keyword>
<dbReference type="SUPFAM" id="SSF51905">
    <property type="entry name" value="FAD/NAD(P)-binding domain"/>
    <property type="match status" value="1"/>
</dbReference>
<dbReference type="InterPro" id="IPR000172">
    <property type="entry name" value="GMC_OxRdtase_N"/>
</dbReference>
<dbReference type="PANTHER" id="PTHR11552:SF138">
    <property type="entry name" value="DEHYDROGENASE PKFF-RELATED"/>
    <property type="match status" value="1"/>
</dbReference>
<organism evidence="7 8">
    <name type="scientific">Phomopsis amygdali</name>
    <name type="common">Fusicoccum amygdali</name>
    <dbReference type="NCBI Taxonomy" id="1214568"/>
    <lineage>
        <taxon>Eukaryota</taxon>
        <taxon>Fungi</taxon>
        <taxon>Dikarya</taxon>
        <taxon>Ascomycota</taxon>
        <taxon>Pezizomycotina</taxon>
        <taxon>Sordariomycetes</taxon>
        <taxon>Sordariomycetidae</taxon>
        <taxon>Diaporthales</taxon>
        <taxon>Diaporthaceae</taxon>
        <taxon>Diaporthe</taxon>
    </lineage>
</organism>
<comment type="similarity">
    <text evidence="1">Belongs to the GMC oxidoreductase family.</text>
</comment>
<keyword evidence="8" id="KW-1185">Reference proteome</keyword>
<keyword evidence="5" id="KW-0732">Signal</keyword>
<dbReference type="PANTHER" id="PTHR11552">
    <property type="entry name" value="GLUCOSE-METHANOL-CHOLINE GMC OXIDOREDUCTASE"/>
    <property type="match status" value="1"/>
</dbReference>
<dbReference type="PIRSF" id="PIRSF000137">
    <property type="entry name" value="Alcohol_oxidase"/>
    <property type="match status" value="1"/>
</dbReference>
<evidence type="ECO:0000256" key="1">
    <source>
        <dbReference type="ARBA" id="ARBA00010790"/>
    </source>
</evidence>
<dbReference type="Gene3D" id="3.50.50.60">
    <property type="entry name" value="FAD/NAD(P)-binding domain"/>
    <property type="match status" value="1"/>
</dbReference>
<evidence type="ECO:0000256" key="5">
    <source>
        <dbReference type="SAM" id="SignalP"/>
    </source>
</evidence>
<dbReference type="GO" id="GO:0044550">
    <property type="term" value="P:secondary metabolite biosynthetic process"/>
    <property type="evidence" value="ECO:0007669"/>
    <property type="project" value="TreeGrafter"/>
</dbReference>
<dbReference type="Pfam" id="PF00732">
    <property type="entry name" value="GMC_oxred_N"/>
    <property type="match status" value="1"/>
</dbReference>
<evidence type="ECO:0000256" key="4">
    <source>
        <dbReference type="PIRSR" id="PIRSR000137-2"/>
    </source>
</evidence>
<evidence type="ECO:0000313" key="7">
    <source>
        <dbReference type="EMBL" id="KAK2607920.1"/>
    </source>
</evidence>
<keyword evidence="2" id="KW-0325">Glycoprotein</keyword>
<feature type="binding site" evidence="4">
    <location>
        <begin position="141"/>
        <end position="144"/>
    </location>
    <ligand>
        <name>FAD</name>
        <dbReference type="ChEBI" id="CHEBI:57692"/>
    </ligand>
</feature>
<dbReference type="InterPro" id="IPR007867">
    <property type="entry name" value="GMC_OxRtase_C"/>
</dbReference>
<comment type="cofactor">
    <cofactor evidence="4">
        <name>FAD</name>
        <dbReference type="ChEBI" id="CHEBI:57692"/>
    </cofactor>
</comment>
<accession>A0AAD9SIA0</accession>
<gene>
    <name evidence="7" type="ORF">N8I77_006561</name>
</gene>
<dbReference type="Pfam" id="PF05199">
    <property type="entry name" value="GMC_oxred_C"/>
    <property type="match status" value="1"/>
</dbReference>
<name>A0AAD9SIA0_PHOAM</name>
<evidence type="ECO:0000259" key="6">
    <source>
        <dbReference type="PROSITE" id="PS00624"/>
    </source>
</evidence>
<feature type="chain" id="PRO_5042280404" description="Glucose-methanol-choline oxidoreductase N-terminal domain-containing protein" evidence="5">
    <location>
        <begin position="25"/>
        <end position="624"/>
    </location>
</feature>
<feature type="binding site" evidence="4">
    <location>
        <position position="287"/>
    </location>
    <ligand>
        <name>FAD</name>
        <dbReference type="ChEBI" id="CHEBI:57692"/>
    </ligand>
</feature>
<protein>
    <recommendedName>
        <fullName evidence="6">Glucose-methanol-choline oxidoreductase N-terminal domain-containing protein</fullName>
    </recommendedName>
</protein>
<keyword evidence="4" id="KW-0274">FAD</keyword>
<dbReference type="Gene3D" id="3.30.560.10">
    <property type="entry name" value="Glucose Oxidase, domain 3"/>
    <property type="match status" value="1"/>
</dbReference>
<comment type="caution">
    <text evidence="7">The sequence shown here is derived from an EMBL/GenBank/DDBJ whole genome shotgun (WGS) entry which is preliminary data.</text>
</comment>
<reference evidence="7" key="1">
    <citation type="submission" date="2023-06" db="EMBL/GenBank/DDBJ databases">
        <authorList>
            <person name="Noh H."/>
        </authorList>
    </citation>
    <scope>NUCLEOTIDE SEQUENCE</scope>
    <source>
        <strain evidence="7">DUCC20226</strain>
    </source>
</reference>
<proteinExistence type="inferred from homology"/>
<dbReference type="GO" id="GO:0016614">
    <property type="term" value="F:oxidoreductase activity, acting on CH-OH group of donors"/>
    <property type="evidence" value="ECO:0007669"/>
    <property type="project" value="InterPro"/>
</dbReference>
<feature type="domain" description="Glucose-methanol-choline oxidoreductase N-terminal" evidence="6">
    <location>
        <begin position="322"/>
        <end position="336"/>
    </location>
</feature>
<sequence length="624" mass="67314">MHCSKPFSGLWAVVVAWSVCVASAKPLGGKPLGSSFGIPGDDATFDYVVVGGGNSGLTLATRLAQQQSGRVAVVEAGGFYEISNGNLSQVPATDGAFAGTGEKDWQPLIDWGFMTTPQTGAYNLSIHYTRGKTLGGSSARNYMVYQRGTAASYKMWADAVGDQSYAFENFLPWFEKSVKFTPPNQELRFANGTPEYDPTVMGGKDNQGMLSVTFSHYVQAFGTWATRGLQELGFPIIPNFQSGNLLGQSYGMFTINAETMERDSAETAFLRPALAYPNYMVYTQALVKKILFDGNRATGVLVDTEGFEYVLSATKEVIVAAGAFQSPQLLMVSGIGPADTLEAYGIPVIANLSGVGQGMQDHIYYGPSYRVNAPTMSALQDPAFAAQAAEEYWNHAAGMYTNPTTDAIGWEKVPDSLRSTFSNSTLAKLAKYPDDWPELEYIGLSGYLGWQTDSRRGDPRDGYNYASLAPALVMPFSRGTVSIASADMTDAPLIDPGFLTDEADVEVAIAGYKRAREFWNTDAMRPFLVSDSPEAFPGTNITTDAQILDIIKRSYNTVYHASCTCAMGKPDDEMAVVDTQARVYGVEGLRVVDASTFPLLPPGHPMSTVYALAEKIACDITGAC</sequence>
<evidence type="ECO:0000313" key="8">
    <source>
        <dbReference type="Proteomes" id="UP001265746"/>
    </source>
</evidence>
<dbReference type="AlphaFoldDB" id="A0AAD9SIA0"/>
<dbReference type="Proteomes" id="UP001265746">
    <property type="component" value="Unassembled WGS sequence"/>
</dbReference>
<dbReference type="EMBL" id="JAUJFL010000003">
    <property type="protein sequence ID" value="KAK2607920.1"/>
    <property type="molecule type" value="Genomic_DNA"/>
</dbReference>
<dbReference type="GO" id="GO:0050660">
    <property type="term" value="F:flavin adenine dinucleotide binding"/>
    <property type="evidence" value="ECO:0007669"/>
    <property type="project" value="InterPro"/>
</dbReference>
<feature type="active site" description="Proton acceptor" evidence="3">
    <location>
        <position position="604"/>
    </location>
</feature>
<dbReference type="InterPro" id="IPR036188">
    <property type="entry name" value="FAD/NAD-bd_sf"/>
</dbReference>
<dbReference type="SUPFAM" id="SSF54373">
    <property type="entry name" value="FAD-linked reductases, C-terminal domain"/>
    <property type="match status" value="1"/>
</dbReference>
<dbReference type="PROSITE" id="PS00624">
    <property type="entry name" value="GMC_OXRED_2"/>
    <property type="match status" value="1"/>
</dbReference>